<evidence type="ECO:0000313" key="2">
    <source>
        <dbReference type="EMBL" id="PEN11335.1"/>
    </source>
</evidence>
<sequence length="199" mass="21745">MLPLTCIPRPLLLPPRRHRWPDMMLRSLLFAALTALLLGCSPEPEPIRYGNDACSFCRMTIADARYGAELVTTTGKTYTFDSVECLAGFVNENTGPNKVDIHSLWVSDYKRPGTLINVDDAFFIQGGTLRSPMAMNVAAFSASASSPQTVADSTGGTVTKWDHLRTMVRERNADSSHTSGHHSMPTGHTGLRQMPFSGS</sequence>
<protein>
    <recommendedName>
        <fullName evidence="4">Nitrous oxide reductase</fullName>
    </recommendedName>
</protein>
<dbReference type="OrthoDB" id="9792749at2"/>
<dbReference type="SUPFAM" id="SSF160387">
    <property type="entry name" value="NosL/MerB-like"/>
    <property type="match status" value="1"/>
</dbReference>
<organism evidence="2 3">
    <name type="scientific">Longibacter salinarum</name>
    <dbReference type="NCBI Taxonomy" id="1850348"/>
    <lineage>
        <taxon>Bacteria</taxon>
        <taxon>Pseudomonadati</taxon>
        <taxon>Rhodothermota</taxon>
        <taxon>Rhodothermia</taxon>
        <taxon>Rhodothermales</taxon>
        <taxon>Salisaetaceae</taxon>
        <taxon>Longibacter</taxon>
    </lineage>
</organism>
<dbReference type="PANTHER" id="PTHR41247:SF1">
    <property type="entry name" value="HTH-TYPE TRANSCRIPTIONAL REPRESSOR YCNK"/>
    <property type="match status" value="1"/>
</dbReference>
<dbReference type="Pfam" id="PF05573">
    <property type="entry name" value="NosL"/>
    <property type="match status" value="1"/>
</dbReference>
<accession>A0A2A8CU24</accession>
<dbReference type="InterPro" id="IPR008719">
    <property type="entry name" value="N2O_reductase_NosL"/>
</dbReference>
<dbReference type="Proteomes" id="UP000220102">
    <property type="component" value="Unassembled WGS sequence"/>
</dbReference>
<evidence type="ECO:0000313" key="3">
    <source>
        <dbReference type="Proteomes" id="UP000220102"/>
    </source>
</evidence>
<feature type="region of interest" description="Disordered" evidence="1">
    <location>
        <begin position="171"/>
        <end position="199"/>
    </location>
</feature>
<gene>
    <name evidence="2" type="ORF">CRI94_16240</name>
</gene>
<dbReference type="EMBL" id="PDEQ01000010">
    <property type="protein sequence ID" value="PEN11335.1"/>
    <property type="molecule type" value="Genomic_DNA"/>
</dbReference>
<name>A0A2A8CU24_9BACT</name>
<reference evidence="2 3" key="1">
    <citation type="submission" date="2017-10" db="EMBL/GenBank/DDBJ databases">
        <title>Draft genome of Longibacter Salinarum.</title>
        <authorList>
            <person name="Goh K.M."/>
            <person name="Shamsir M.S."/>
            <person name="Lim S.W."/>
        </authorList>
    </citation>
    <scope>NUCLEOTIDE SEQUENCE [LARGE SCALE GENOMIC DNA]</scope>
    <source>
        <strain evidence="2 3">KCTC 52045</strain>
    </source>
</reference>
<evidence type="ECO:0000256" key="1">
    <source>
        <dbReference type="SAM" id="MobiDB-lite"/>
    </source>
</evidence>
<proteinExistence type="predicted"/>
<keyword evidence="3" id="KW-1185">Reference proteome</keyword>
<comment type="caution">
    <text evidence="2">The sequence shown here is derived from an EMBL/GenBank/DDBJ whole genome shotgun (WGS) entry which is preliminary data.</text>
</comment>
<dbReference type="PANTHER" id="PTHR41247">
    <property type="entry name" value="HTH-TYPE TRANSCRIPTIONAL REPRESSOR YCNK"/>
    <property type="match status" value="1"/>
</dbReference>
<dbReference type="AlphaFoldDB" id="A0A2A8CU24"/>
<evidence type="ECO:0008006" key="4">
    <source>
        <dbReference type="Google" id="ProtNLM"/>
    </source>
</evidence>